<gene>
    <name evidence="1" type="ORF">NJ959_25215</name>
</gene>
<sequence>MADRTFQPIIPTELCLSFATVPILLGILSMEAVSSCLQSAGVKSEEVFRGVRLPVLPFRSEKPIQS</sequence>
<keyword evidence="2" id="KW-1185">Reference proteome</keyword>
<dbReference type="Proteomes" id="UP001204953">
    <property type="component" value="Unassembled WGS sequence"/>
</dbReference>
<evidence type="ECO:0000313" key="2">
    <source>
        <dbReference type="Proteomes" id="UP001204953"/>
    </source>
</evidence>
<reference evidence="1" key="1">
    <citation type="submission" date="2022-06" db="EMBL/GenBank/DDBJ databases">
        <title>New cyanobacteria of genus Symplocastrum in benthos of Lake Baikal.</title>
        <authorList>
            <person name="Sorokovikova E."/>
            <person name="Tikhonova I."/>
            <person name="Krasnopeev A."/>
            <person name="Evseev P."/>
            <person name="Gladkikh A."/>
            <person name="Belykh O."/>
        </authorList>
    </citation>
    <scope>NUCLEOTIDE SEQUENCE</scope>
    <source>
        <strain evidence="1">BBK-W-15</strain>
    </source>
</reference>
<protein>
    <submittedName>
        <fullName evidence="1">Uncharacterized protein</fullName>
    </submittedName>
</protein>
<dbReference type="RefSeq" id="WP_254014468.1">
    <property type="nucleotide sequence ID" value="NZ_JAMZMM010000387.1"/>
</dbReference>
<comment type="caution">
    <text evidence="1">The sequence shown here is derived from an EMBL/GenBank/DDBJ whole genome shotgun (WGS) entry which is preliminary data.</text>
</comment>
<evidence type="ECO:0000313" key="1">
    <source>
        <dbReference type="EMBL" id="MCP2731735.1"/>
    </source>
</evidence>
<organism evidence="1 2">
    <name type="scientific">Limnofasciculus baicalensis BBK-W-15</name>
    <dbReference type="NCBI Taxonomy" id="2699891"/>
    <lineage>
        <taxon>Bacteria</taxon>
        <taxon>Bacillati</taxon>
        <taxon>Cyanobacteriota</taxon>
        <taxon>Cyanophyceae</taxon>
        <taxon>Coleofasciculales</taxon>
        <taxon>Coleofasciculaceae</taxon>
        <taxon>Limnofasciculus</taxon>
        <taxon>Limnofasciculus baicalensis</taxon>
    </lineage>
</organism>
<proteinExistence type="predicted"/>
<name>A0AAE3GVZ5_9CYAN</name>
<dbReference type="AlphaFoldDB" id="A0AAE3GVZ5"/>
<accession>A0AAE3GVZ5</accession>
<dbReference type="EMBL" id="JAMZMM010000387">
    <property type="protein sequence ID" value="MCP2731735.1"/>
    <property type="molecule type" value="Genomic_DNA"/>
</dbReference>